<evidence type="ECO:0000256" key="1">
    <source>
        <dbReference type="SAM" id="Phobius"/>
    </source>
</evidence>
<feature type="transmembrane region" description="Helical" evidence="1">
    <location>
        <begin position="123"/>
        <end position="144"/>
    </location>
</feature>
<dbReference type="Gene3D" id="2.40.50.1020">
    <property type="entry name" value="LytTr DNA-binding domain"/>
    <property type="match status" value="1"/>
</dbReference>
<sequence>MNRIRLKKIGLKFLLTFSTVLIAAYVINARQHFFDISENLTASRFRMMLWGTVVLLSFYLCVLTLVINVYFEHFKNGHRSKLKGIIWRFFYGMLATCPVLAVHALFLQILLDRQPAEILFSSYWTTDFLYFAPFLFGYILLIYCHPSAIMFRVWKEKVDAVETSFIELWREKRNPEFLLEHLRAVISGGYTIHPRKVRFFDILFIKVTSAGLVLYFTNGGQMPIKLTTTDIEDWKLSGWFVRTSRYFFVNMLYVKYPLDSINYYKEGDYRYLTLEDETMKSAMENLSAEKTKEQLRVTRTLEKNVKDFLNNINQLGEEGWEEYIASK</sequence>
<dbReference type="Proteomes" id="UP000306808">
    <property type="component" value="Unassembled WGS sequence"/>
</dbReference>
<protein>
    <submittedName>
        <fullName evidence="2">Uncharacterized protein</fullName>
    </submittedName>
</protein>
<keyword evidence="1" id="KW-0812">Transmembrane</keyword>
<keyword evidence="3" id="KW-1185">Reference proteome</keyword>
<accession>A0A4U0N8Y8</accession>
<feature type="transmembrane region" description="Helical" evidence="1">
    <location>
        <begin position="91"/>
        <end position="111"/>
    </location>
</feature>
<feature type="transmembrane region" description="Helical" evidence="1">
    <location>
        <begin position="47"/>
        <end position="71"/>
    </location>
</feature>
<keyword evidence="1" id="KW-0472">Membrane</keyword>
<dbReference type="RefSeq" id="WP_136903543.1">
    <property type="nucleotide sequence ID" value="NZ_SUME01000015.1"/>
</dbReference>
<dbReference type="AlphaFoldDB" id="A0A4U0N8Y8"/>
<evidence type="ECO:0000313" key="2">
    <source>
        <dbReference type="EMBL" id="TJZ49912.1"/>
    </source>
</evidence>
<proteinExistence type="predicted"/>
<keyword evidence="1" id="KW-1133">Transmembrane helix</keyword>
<evidence type="ECO:0000313" key="3">
    <source>
        <dbReference type="Proteomes" id="UP000306808"/>
    </source>
</evidence>
<feature type="transmembrane region" description="Helical" evidence="1">
    <location>
        <begin position="9"/>
        <end position="27"/>
    </location>
</feature>
<name>A0A4U0N8Y8_9SPHI</name>
<comment type="caution">
    <text evidence="2">The sequence shown here is derived from an EMBL/GenBank/DDBJ whole genome shotgun (WGS) entry which is preliminary data.</text>
</comment>
<organism evidence="2 3">
    <name type="scientific">Sphingobacterium olei</name>
    <dbReference type="NCBI Taxonomy" id="2571155"/>
    <lineage>
        <taxon>Bacteria</taxon>
        <taxon>Pseudomonadati</taxon>
        <taxon>Bacteroidota</taxon>
        <taxon>Sphingobacteriia</taxon>
        <taxon>Sphingobacteriales</taxon>
        <taxon>Sphingobacteriaceae</taxon>
        <taxon>Sphingobacterium</taxon>
    </lineage>
</organism>
<dbReference type="EMBL" id="SUME01000015">
    <property type="protein sequence ID" value="TJZ49912.1"/>
    <property type="molecule type" value="Genomic_DNA"/>
</dbReference>
<gene>
    <name evidence="2" type="ORF">FAZ15_22085</name>
</gene>
<reference evidence="2 3" key="1">
    <citation type="submission" date="2019-04" db="EMBL/GenBank/DDBJ databases">
        <title>Sphingobacterium olei sp. nov., isolated from oil-contaminated soil.</title>
        <authorList>
            <person name="Liu B."/>
        </authorList>
    </citation>
    <scope>NUCLEOTIDE SEQUENCE [LARGE SCALE GENOMIC DNA]</scope>
    <source>
        <strain evidence="2 3">HAL-9</strain>
    </source>
</reference>
<dbReference type="OrthoDB" id="701356at2"/>